<comment type="similarity">
    <text evidence="2">Belongs to the bacterial solute-binding protein 2 family.</text>
</comment>
<keyword evidence="3" id="KW-0732">Signal</keyword>
<keyword evidence="6" id="KW-1185">Reference proteome</keyword>
<dbReference type="STRING" id="1036779.SAMN04515666_11218"/>
<dbReference type="RefSeq" id="WP_244544022.1">
    <property type="nucleotide sequence ID" value="NZ_FOAN01000012.1"/>
</dbReference>
<dbReference type="InterPro" id="IPR025997">
    <property type="entry name" value="SBP_2_dom"/>
</dbReference>
<evidence type="ECO:0000256" key="1">
    <source>
        <dbReference type="ARBA" id="ARBA00004196"/>
    </source>
</evidence>
<dbReference type="Proteomes" id="UP000199664">
    <property type="component" value="Unassembled WGS sequence"/>
</dbReference>
<evidence type="ECO:0000313" key="5">
    <source>
        <dbReference type="EMBL" id="SEM46775.1"/>
    </source>
</evidence>
<sequence>MKPKLRMKEREASMNVSRRTVLGAIGLGMALPSRSWAQEAPRGITAPRVFGSFDRNAARCAAPPGLRKILVFAQDNNREFVQGAARGMTLAAQQRGLAFEIALADNNPATMVEHVQRAISDRTGALITAPIDVATLAPVVRRFIAQGGYVGSIVPPPATTILNAPQLATGKALGDAAAAYIKTKLGGEARVVLLTHDTNQFLAQRFVAIRASLKAVPGVRIIADISPRTVDKAGGEATMRTILLAHSRIDVVLGADTVVLGALAALREARLARDEQFIGGIDGEPEALAEMRKGGPYKASISLASPIFGYALAQHAADWLEGKSVPQGLDILPTALTRESLLGFEADLADPAAVYQDPSRRDAYLRSYGNICYDSRSEFVDFGWSSEMK</sequence>
<reference evidence="6" key="1">
    <citation type="submission" date="2016-10" db="EMBL/GenBank/DDBJ databases">
        <authorList>
            <person name="Varghese N."/>
            <person name="Submissions S."/>
        </authorList>
    </citation>
    <scope>NUCLEOTIDE SEQUENCE [LARGE SCALE GENOMIC DNA]</scope>
    <source>
        <strain evidence="6">LMG 26383,CCUG 61248,R- 45681</strain>
    </source>
</reference>
<organism evidence="5 6">
    <name type="scientific">Bosea lupini</name>
    <dbReference type="NCBI Taxonomy" id="1036779"/>
    <lineage>
        <taxon>Bacteria</taxon>
        <taxon>Pseudomonadati</taxon>
        <taxon>Pseudomonadota</taxon>
        <taxon>Alphaproteobacteria</taxon>
        <taxon>Hyphomicrobiales</taxon>
        <taxon>Boseaceae</taxon>
        <taxon>Bosea</taxon>
    </lineage>
</organism>
<dbReference type="PANTHER" id="PTHR46847:SF1">
    <property type="entry name" value="D-ALLOSE-BINDING PERIPLASMIC PROTEIN-RELATED"/>
    <property type="match status" value="1"/>
</dbReference>
<evidence type="ECO:0000313" key="6">
    <source>
        <dbReference type="Proteomes" id="UP000199664"/>
    </source>
</evidence>
<dbReference type="InterPro" id="IPR028082">
    <property type="entry name" value="Peripla_BP_I"/>
</dbReference>
<dbReference type="CDD" id="cd01536">
    <property type="entry name" value="PBP1_ABC_sugar_binding-like"/>
    <property type="match status" value="1"/>
</dbReference>
<gene>
    <name evidence="5" type="ORF">SAMN04515666_11218</name>
</gene>
<evidence type="ECO:0000256" key="3">
    <source>
        <dbReference type="ARBA" id="ARBA00022729"/>
    </source>
</evidence>
<dbReference type="GO" id="GO:0030246">
    <property type="term" value="F:carbohydrate binding"/>
    <property type="evidence" value="ECO:0007669"/>
    <property type="project" value="UniProtKB-ARBA"/>
</dbReference>
<evidence type="ECO:0000259" key="4">
    <source>
        <dbReference type="Pfam" id="PF13407"/>
    </source>
</evidence>
<accession>A0A1H7YLB0</accession>
<dbReference type="Pfam" id="PF13407">
    <property type="entry name" value="Peripla_BP_4"/>
    <property type="match status" value="1"/>
</dbReference>
<proteinExistence type="inferred from homology"/>
<comment type="subcellular location">
    <subcellularLocation>
        <location evidence="1">Cell envelope</location>
    </subcellularLocation>
</comment>
<dbReference type="SUPFAM" id="SSF53822">
    <property type="entry name" value="Periplasmic binding protein-like I"/>
    <property type="match status" value="1"/>
</dbReference>
<feature type="domain" description="Periplasmic binding protein" evidence="4">
    <location>
        <begin position="72"/>
        <end position="323"/>
    </location>
</feature>
<protein>
    <submittedName>
        <fullName evidence="5">Ribose transport system substrate-binding protein</fullName>
    </submittedName>
</protein>
<dbReference type="EMBL" id="FOAN01000012">
    <property type="protein sequence ID" value="SEM46775.1"/>
    <property type="molecule type" value="Genomic_DNA"/>
</dbReference>
<name>A0A1H7YLB0_9HYPH</name>
<dbReference type="Gene3D" id="3.40.50.2300">
    <property type="match status" value="2"/>
</dbReference>
<dbReference type="GO" id="GO:0030313">
    <property type="term" value="C:cell envelope"/>
    <property type="evidence" value="ECO:0007669"/>
    <property type="project" value="UniProtKB-SubCell"/>
</dbReference>
<evidence type="ECO:0000256" key="2">
    <source>
        <dbReference type="ARBA" id="ARBA00007639"/>
    </source>
</evidence>
<dbReference type="PANTHER" id="PTHR46847">
    <property type="entry name" value="D-ALLOSE-BINDING PERIPLASMIC PROTEIN-RELATED"/>
    <property type="match status" value="1"/>
</dbReference>
<dbReference type="AlphaFoldDB" id="A0A1H7YLB0"/>